<keyword evidence="3" id="KW-1185">Reference proteome</keyword>
<protein>
    <submittedName>
        <fullName evidence="2">Uncharacterized protein</fullName>
    </submittedName>
</protein>
<gene>
    <name evidence="1" type="ORF">Lcin_1879</name>
    <name evidence="2" type="ORF">NCTC12438_00581</name>
</gene>
<evidence type="ECO:0000313" key="3">
    <source>
        <dbReference type="Proteomes" id="UP000054854"/>
    </source>
</evidence>
<dbReference type="OrthoDB" id="5651866at2"/>
<sequence>MKDSIISLYKLGLEKHHLVNNRGIILYLIEEISKARTIEDLIKLFSNYLNSDGAHYETISLNSQLSDWKKDLEDLKSAQQQILVELGKIPTTSKNKNLLLLLKEVLSDSHLLLHSYITHLLNIFYNNSISDLIDYIIQIPIAPKPLNPPPGSFAAQTPRSEQHAECLILLNNLASVKEKERLWETANSLLQTSLTMYQELEFLEVSLDDEKDLQKIEHKCCSIM</sequence>
<dbReference type="EMBL" id="UGNX01000001">
    <property type="protein sequence ID" value="STX33992.1"/>
    <property type="molecule type" value="Genomic_DNA"/>
</dbReference>
<accession>A0A378IGX0</accession>
<dbReference type="Proteomes" id="UP000054854">
    <property type="component" value="Unassembled WGS sequence"/>
</dbReference>
<reference evidence="2 4" key="2">
    <citation type="submission" date="2018-06" db="EMBL/GenBank/DDBJ databases">
        <authorList>
            <consortium name="Pathogen Informatics"/>
            <person name="Doyle S."/>
        </authorList>
    </citation>
    <scope>NUCLEOTIDE SEQUENCE [LARGE SCALE GENOMIC DNA]</scope>
    <source>
        <strain evidence="2 4">NCTC12438</strain>
    </source>
</reference>
<name>A0A378IGX0_9GAMM</name>
<dbReference type="AlphaFoldDB" id="A0A378IGX0"/>
<dbReference type="STRING" id="28085.Lcin_1879"/>
<organism evidence="2 4">
    <name type="scientific">Legionella cincinnatiensis</name>
    <dbReference type="NCBI Taxonomy" id="28085"/>
    <lineage>
        <taxon>Bacteria</taxon>
        <taxon>Pseudomonadati</taxon>
        <taxon>Pseudomonadota</taxon>
        <taxon>Gammaproteobacteria</taxon>
        <taxon>Legionellales</taxon>
        <taxon>Legionellaceae</taxon>
        <taxon>Legionella</taxon>
    </lineage>
</organism>
<proteinExistence type="predicted"/>
<dbReference type="Proteomes" id="UP000255316">
    <property type="component" value="Unassembled WGS sequence"/>
</dbReference>
<evidence type="ECO:0000313" key="2">
    <source>
        <dbReference type="EMBL" id="STX33992.1"/>
    </source>
</evidence>
<evidence type="ECO:0000313" key="1">
    <source>
        <dbReference type="EMBL" id="KTC84316.1"/>
    </source>
</evidence>
<evidence type="ECO:0000313" key="4">
    <source>
        <dbReference type="Proteomes" id="UP000255316"/>
    </source>
</evidence>
<reference evidence="1 3" key="1">
    <citation type="submission" date="2015-11" db="EMBL/GenBank/DDBJ databases">
        <title>Genomic analysis of 38 Legionella species identifies large and diverse effector repertoires.</title>
        <authorList>
            <person name="Burstein D."/>
            <person name="Amaro F."/>
            <person name="Zusman T."/>
            <person name="Lifshitz Z."/>
            <person name="Cohen O."/>
            <person name="Gilbert J.A."/>
            <person name="Pupko T."/>
            <person name="Shuman H.A."/>
            <person name="Segal G."/>
        </authorList>
    </citation>
    <scope>NUCLEOTIDE SEQUENCE [LARGE SCALE GENOMIC DNA]</scope>
    <source>
        <strain evidence="1 3">CDC#72-OH-14</strain>
    </source>
</reference>
<dbReference type="RefSeq" id="WP_058465052.1">
    <property type="nucleotide sequence ID" value="NZ_CAAAHQ010000032.1"/>
</dbReference>
<dbReference type="EMBL" id="LNXX01000033">
    <property type="protein sequence ID" value="KTC84316.1"/>
    <property type="molecule type" value="Genomic_DNA"/>
</dbReference>